<protein>
    <submittedName>
        <fullName evidence="8">Chromate efflux transporter</fullName>
    </submittedName>
</protein>
<dbReference type="InterPro" id="IPR014047">
    <property type="entry name" value="Chr_Tranpt_l_chain"/>
</dbReference>
<keyword evidence="3" id="KW-1003">Cell membrane</keyword>
<dbReference type="Pfam" id="PF02417">
    <property type="entry name" value="Chromate_transp"/>
    <property type="match status" value="2"/>
</dbReference>
<evidence type="ECO:0000256" key="3">
    <source>
        <dbReference type="ARBA" id="ARBA00022475"/>
    </source>
</evidence>
<evidence type="ECO:0000313" key="8">
    <source>
        <dbReference type="EMBL" id="WWR48326.1"/>
    </source>
</evidence>
<dbReference type="RefSeq" id="WP_338551133.1">
    <property type="nucleotide sequence ID" value="NZ_CP146069.1"/>
</dbReference>
<dbReference type="EMBL" id="CP146069">
    <property type="protein sequence ID" value="WWR48326.1"/>
    <property type="molecule type" value="Genomic_DNA"/>
</dbReference>
<feature type="transmembrane region" description="Helical" evidence="7">
    <location>
        <begin position="145"/>
        <end position="174"/>
    </location>
</feature>
<keyword evidence="4 7" id="KW-0812">Transmembrane</keyword>
<evidence type="ECO:0000256" key="1">
    <source>
        <dbReference type="ARBA" id="ARBA00004651"/>
    </source>
</evidence>
<evidence type="ECO:0000256" key="6">
    <source>
        <dbReference type="ARBA" id="ARBA00023136"/>
    </source>
</evidence>
<evidence type="ECO:0000256" key="2">
    <source>
        <dbReference type="ARBA" id="ARBA00005262"/>
    </source>
</evidence>
<dbReference type="PIRSF" id="PIRSF004810">
    <property type="entry name" value="ChrA"/>
    <property type="match status" value="1"/>
</dbReference>
<evidence type="ECO:0000256" key="5">
    <source>
        <dbReference type="ARBA" id="ARBA00022989"/>
    </source>
</evidence>
<feature type="transmembrane region" description="Helical" evidence="7">
    <location>
        <begin position="225"/>
        <end position="244"/>
    </location>
</feature>
<accession>A0ABZ2HJT4</accession>
<feature type="transmembrane region" description="Helical" evidence="7">
    <location>
        <begin position="80"/>
        <end position="104"/>
    </location>
</feature>
<evidence type="ECO:0000313" key="9">
    <source>
        <dbReference type="Proteomes" id="UP001364156"/>
    </source>
</evidence>
<evidence type="ECO:0000256" key="7">
    <source>
        <dbReference type="SAM" id="Phobius"/>
    </source>
</evidence>
<feature type="transmembrane region" description="Helical" evidence="7">
    <location>
        <begin position="294"/>
        <end position="321"/>
    </location>
</feature>
<sequence>MMQVSTSELIRVFGRIGVLSFGGPAAQISLMQTELVDRHKWLTEDQFLKALSFCMLLPGPEAMQLATYAGWRLRGVPGGLLAGLLFVLPGALVITALGFGYAYFGQVPLVQTAFMGIKAAVVVIVFQALFKLARRALTSGLSRGLALAAFIAIFFLSVPFPIIIACAALIGWVLSEPAAEPTSQTPVTERPATLSTVAIWGTLWAAPIGLLWLIEADLLLDMALFFSKLAIVTFGGAYAVLAYMTQEIVQSYGWLTTDQMIDSLGLAETTPGPLILVTQFTAFLTGFQTGGPGLALAAAVITLWVTFIPCFLWIFVAAPYVEALLARPRLKGAFDAISASVAGVILNLAVWFTLHVLFAQVPQTRFGPLPEIDSLLWFNAVLIALAALIFLKLRWPMVPTLLAMATLAGISQPIFGL</sequence>
<dbReference type="InterPro" id="IPR003370">
    <property type="entry name" value="Chromate_transpt"/>
</dbReference>
<proteinExistence type="inferred from homology"/>
<dbReference type="Proteomes" id="UP001364156">
    <property type="component" value="Chromosome"/>
</dbReference>
<keyword evidence="6 7" id="KW-0472">Membrane</keyword>
<keyword evidence="9" id="KW-1185">Reference proteome</keyword>
<keyword evidence="5 7" id="KW-1133">Transmembrane helix</keyword>
<reference evidence="8 9" key="1">
    <citation type="submission" date="2023-10" db="EMBL/GenBank/DDBJ databases">
        <title>Roseovarius strain S88 nov., isolated from a marine algae.</title>
        <authorList>
            <person name="Lee M.W."/>
            <person name="Lee J.K."/>
            <person name="Kim J.M."/>
            <person name="Choi D.G."/>
            <person name="Baek J.H."/>
            <person name="Bayburt H."/>
            <person name="Jung J.J."/>
            <person name="Han D.M."/>
            <person name="Jeon C.O."/>
        </authorList>
    </citation>
    <scope>NUCLEOTIDE SEQUENCE [LARGE SCALE GENOMIC DNA]</scope>
    <source>
        <strain evidence="8 9">S88</strain>
    </source>
</reference>
<feature type="transmembrane region" description="Helical" evidence="7">
    <location>
        <begin position="333"/>
        <end position="354"/>
    </location>
</feature>
<dbReference type="NCBIfam" id="TIGR00937">
    <property type="entry name" value="2A51"/>
    <property type="match status" value="1"/>
</dbReference>
<dbReference type="PANTHER" id="PTHR33567">
    <property type="entry name" value="CHROMATE ION TRANSPORTER (EUROFUNG)"/>
    <property type="match status" value="1"/>
</dbReference>
<feature type="transmembrane region" description="Helical" evidence="7">
    <location>
        <begin position="110"/>
        <end position="133"/>
    </location>
</feature>
<gene>
    <name evidence="8" type="primary">chrA</name>
    <name evidence="8" type="ORF">RZ517_09575</name>
</gene>
<feature type="transmembrane region" description="Helical" evidence="7">
    <location>
        <begin position="194"/>
        <end position="213"/>
    </location>
</feature>
<feature type="transmembrane region" description="Helical" evidence="7">
    <location>
        <begin position="398"/>
        <end position="415"/>
    </location>
</feature>
<name>A0ABZ2HJT4_9RHOB</name>
<evidence type="ECO:0000256" key="4">
    <source>
        <dbReference type="ARBA" id="ARBA00022692"/>
    </source>
</evidence>
<organism evidence="8 9">
    <name type="scientific">Roseovarius phycicola</name>
    <dbReference type="NCBI Taxonomy" id="3080976"/>
    <lineage>
        <taxon>Bacteria</taxon>
        <taxon>Pseudomonadati</taxon>
        <taxon>Pseudomonadota</taxon>
        <taxon>Alphaproteobacteria</taxon>
        <taxon>Rhodobacterales</taxon>
        <taxon>Roseobacteraceae</taxon>
        <taxon>Roseovarius</taxon>
    </lineage>
</organism>
<comment type="similarity">
    <text evidence="2">Belongs to the chromate ion transporter (CHR) (TC 2.A.51) family.</text>
</comment>
<feature type="transmembrane region" description="Helical" evidence="7">
    <location>
        <begin position="374"/>
        <end position="391"/>
    </location>
</feature>
<dbReference type="PANTHER" id="PTHR33567:SF3">
    <property type="entry name" value="CHROMATE ION TRANSPORTER (EUROFUNG)"/>
    <property type="match status" value="1"/>
</dbReference>
<comment type="subcellular location">
    <subcellularLocation>
        <location evidence="1">Cell membrane</location>
        <topology evidence="1">Multi-pass membrane protein</topology>
    </subcellularLocation>
</comment>